<dbReference type="Proteomes" id="UP001152795">
    <property type="component" value="Unassembled WGS sequence"/>
</dbReference>
<dbReference type="InterPro" id="IPR001370">
    <property type="entry name" value="BIR_rpt"/>
</dbReference>
<dbReference type="PANTHER" id="PTHR10044:SF139">
    <property type="entry name" value="DEATH-ASSOCIATED INHIBITOR OF APOPTOSIS 2"/>
    <property type="match status" value="1"/>
</dbReference>
<organism evidence="6 7">
    <name type="scientific">Paramuricea clavata</name>
    <name type="common">Red gorgonian</name>
    <name type="synonym">Violescent sea-whip</name>
    <dbReference type="NCBI Taxonomy" id="317549"/>
    <lineage>
        <taxon>Eukaryota</taxon>
        <taxon>Metazoa</taxon>
        <taxon>Cnidaria</taxon>
        <taxon>Anthozoa</taxon>
        <taxon>Octocorallia</taxon>
        <taxon>Malacalcyonacea</taxon>
        <taxon>Plexauridae</taxon>
        <taxon>Paramuricea</taxon>
    </lineage>
</organism>
<name>A0A7D9J8E5_PARCT</name>
<dbReference type="InterPro" id="IPR013083">
    <property type="entry name" value="Znf_RING/FYVE/PHD"/>
</dbReference>
<evidence type="ECO:0000256" key="2">
    <source>
        <dbReference type="ARBA" id="ARBA00022723"/>
    </source>
</evidence>
<dbReference type="Pfam" id="PF00653">
    <property type="entry name" value="BIR"/>
    <property type="match status" value="3"/>
</dbReference>
<dbReference type="AlphaFoldDB" id="A0A7D9J8E5"/>
<dbReference type="SMART" id="SM00238">
    <property type="entry name" value="BIR"/>
    <property type="match status" value="3"/>
</dbReference>
<dbReference type="SMART" id="SM00184">
    <property type="entry name" value="RING"/>
    <property type="match status" value="1"/>
</dbReference>
<feature type="compositionally biased region" description="Acidic residues" evidence="5">
    <location>
        <begin position="361"/>
        <end position="370"/>
    </location>
</feature>
<dbReference type="CDD" id="cd16510">
    <property type="entry name" value="RING-HC_IAPs"/>
    <property type="match status" value="1"/>
</dbReference>
<sequence>MVGRMFNPSMNDLKNRLTSFSQWPNSGAVKPKDLAEAGFYHIGIVGDDTVCCFSCGGTLNKWQIGDIPEQKHRRLFGNRCEFVRRRDTDTLESSTWSELNRNIPVQTAPGFDPIDNDMEHEDQRLRSFERNNGWRGEVEPRKLAAAGFYYTGIDDNVKCFACDISLRAWLPSDDPIKEHLKIEPNCRYISRFGNKFSISYAPNVSLQETGSTQPNFGQTLRSTSYDPSIVHQPPVSTPVNRMPVAKPNYASEHARLHTFINWPKDCPVQPKELIDAGFYYTRNGDRVECFKCGIILAGWEPLDTPWGEHEKWSKDCPLVVEHLRRRNPCSPSQGPRAPGFPQEQTWISPLKVLYPPPPEEGPSEMEEETKGEEGMKGDVVRLPPEEGECSKMVEQNKRAAEEGSTEDEIFYLQKAAQKLVEDGQYNYATIKEAIQQKTKIEGGSIESMADLLDAIQSYQEMSNRKSTTATGNNRVVANNPAGQTSGFSLALDPEALHRQVQKLEDAHRCKICLDADIGIVFLPCGHLVCCPKCARELQAKGDAVCPICRRQIKNTIRSYLT</sequence>
<accession>A0A7D9J8E5</accession>
<dbReference type="InterPro" id="IPR050784">
    <property type="entry name" value="IAP"/>
</dbReference>
<dbReference type="GO" id="GO:0005737">
    <property type="term" value="C:cytoplasm"/>
    <property type="evidence" value="ECO:0007669"/>
    <property type="project" value="TreeGrafter"/>
</dbReference>
<dbReference type="SUPFAM" id="SSF57924">
    <property type="entry name" value="Inhibitor of apoptosis (IAP) repeat"/>
    <property type="match status" value="3"/>
</dbReference>
<dbReference type="Gene3D" id="3.30.40.10">
    <property type="entry name" value="Zinc/RING finger domain, C3HC4 (zinc finger)"/>
    <property type="match status" value="1"/>
</dbReference>
<proteinExistence type="inferred from homology"/>
<comment type="similarity">
    <text evidence="1">Belongs to the IAP family.</text>
</comment>
<reference evidence="6" key="1">
    <citation type="submission" date="2020-04" db="EMBL/GenBank/DDBJ databases">
        <authorList>
            <person name="Alioto T."/>
            <person name="Alioto T."/>
            <person name="Gomez Garrido J."/>
        </authorList>
    </citation>
    <scope>NUCLEOTIDE SEQUENCE</scope>
    <source>
        <strain evidence="6">A484AB</strain>
    </source>
</reference>
<evidence type="ECO:0000256" key="5">
    <source>
        <dbReference type="SAM" id="MobiDB-lite"/>
    </source>
</evidence>
<dbReference type="Pfam" id="PF13920">
    <property type="entry name" value="zf-C3HC4_3"/>
    <property type="match status" value="1"/>
</dbReference>
<dbReference type="GO" id="GO:0005634">
    <property type="term" value="C:nucleus"/>
    <property type="evidence" value="ECO:0007669"/>
    <property type="project" value="TreeGrafter"/>
</dbReference>
<dbReference type="Gene3D" id="1.10.1170.10">
    <property type="entry name" value="Inhibitor Of Apoptosis Protein (2mihbC-IAP-1), Chain A"/>
    <property type="match status" value="3"/>
</dbReference>
<dbReference type="PROSITE" id="PS50143">
    <property type="entry name" value="BIR_REPEAT_2"/>
    <property type="match status" value="3"/>
</dbReference>
<evidence type="ECO:0000256" key="1">
    <source>
        <dbReference type="ARBA" id="ARBA00006672"/>
    </source>
</evidence>
<dbReference type="PROSITE" id="PS50089">
    <property type="entry name" value="ZF_RING_2"/>
    <property type="match status" value="1"/>
</dbReference>
<dbReference type="EMBL" id="CACRXK020012805">
    <property type="protein sequence ID" value="CAB4024026.1"/>
    <property type="molecule type" value="Genomic_DNA"/>
</dbReference>
<dbReference type="PANTHER" id="PTHR10044">
    <property type="entry name" value="INHIBITOR OF APOPTOSIS"/>
    <property type="match status" value="1"/>
</dbReference>
<keyword evidence="2" id="KW-0479">Metal-binding</keyword>
<evidence type="ECO:0000313" key="7">
    <source>
        <dbReference type="Proteomes" id="UP001152795"/>
    </source>
</evidence>
<gene>
    <name evidence="6" type="ORF">PACLA_8A027332</name>
</gene>
<protein>
    <submittedName>
        <fullName evidence="6">Inhibitor of apoptosis isoform X3</fullName>
    </submittedName>
</protein>
<evidence type="ECO:0000256" key="4">
    <source>
        <dbReference type="ARBA" id="ARBA00022833"/>
    </source>
</evidence>
<keyword evidence="3" id="KW-0863">Zinc-finger</keyword>
<keyword evidence="7" id="KW-1185">Reference proteome</keyword>
<evidence type="ECO:0000313" key="6">
    <source>
        <dbReference type="EMBL" id="CAB4024026.1"/>
    </source>
</evidence>
<evidence type="ECO:0000256" key="3">
    <source>
        <dbReference type="ARBA" id="ARBA00022771"/>
    </source>
</evidence>
<feature type="region of interest" description="Disordered" evidence="5">
    <location>
        <begin position="355"/>
        <end position="383"/>
    </location>
</feature>
<dbReference type="CDD" id="cd00022">
    <property type="entry name" value="BIR"/>
    <property type="match status" value="3"/>
</dbReference>
<dbReference type="GO" id="GO:0008270">
    <property type="term" value="F:zinc ion binding"/>
    <property type="evidence" value="ECO:0007669"/>
    <property type="project" value="UniProtKB-KW"/>
</dbReference>
<dbReference type="InterPro" id="IPR001841">
    <property type="entry name" value="Znf_RING"/>
</dbReference>
<keyword evidence="4" id="KW-0862">Zinc</keyword>
<dbReference type="OrthoDB" id="774873at2759"/>
<dbReference type="FunFam" id="1.10.1170.10:FF:000002">
    <property type="entry name" value="Baculoviral IAP repeat containing 7"/>
    <property type="match status" value="1"/>
</dbReference>
<comment type="caution">
    <text evidence="6">The sequence shown here is derived from an EMBL/GenBank/DDBJ whole genome shotgun (WGS) entry which is preliminary data.</text>
</comment>